<keyword evidence="4" id="KW-1185">Reference proteome</keyword>
<comment type="caution">
    <text evidence="3">The sequence shown here is derived from an EMBL/GenBank/DDBJ whole genome shotgun (WGS) entry which is preliminary data.</text>
</comment>
<evidence type="ECO:0000313" key="3">
    <source>
        <dbReference type="EMBL" id="OOY13415.1"/>
    </source>
</evidence>
<dbReference type="InterPro" id="IPR036365">
    <property type="entry name" value="PGBD-like_sf"/>
</dbReference>
<dbReference type="SUPFAM" id="SSF47090">
    <property type="entry name" value="PGBD-like"/>
    <property type="match status" value="1"/>
</dbReference>
<dbReference type="Pfam" id="PF01471">
    <property type="entry name" value="PG_binding_1"/>
    <property type="match status" value="1"/>
</dbReference>
<evidence type="ECO:0000256" key="1">
    <source>
        <dbReference type="SAM" id="SignalP"/>
    </source>
</evidence>
<organism evidence="3 4">
    <name type="scientific">Thioclava marina</name>
    <dbReference type="NCBI Taxonomy" id="1915077"/>
    <lineage>
        <taxon>Bacteria</taxon>
        <taxon>Pseudomonadati</taxon>
        <taxon>Pseudomonadota</taxon>
        <taxon>Alphaproteobacteria</taxon>
        <taxon>Rhodobacterales</taxon>
        <taxon>Paracoccaceae</taxon>
        <taxon>Thioclava</taxon>
    </lineage>
</organism>
<accession>A0ABX3MPS1</accession>
<dbReference type="RefSeq" id="WP_078573691.1">
    <property type="nucleotide sequence ID" value="NZ_MPZS01000001.1"/>
</dbReference>
<sequence>MKHKFLLTGLAVLMATGGPGAPALAGGSDIVGGVIGGIIGGAIVNEANRSNQRRTTTTTRTYAAPRVSSAQREANREVQVALNHFGWNVGTPDGSLGPKSRAGISQYQAFMEFPITGRLNDMERTILTTAYQKALLGGSAVTQTISTHPQGMRGLLLETRAQMLGTGGATYAGGSIGGLPPQISEAVYEIARSSNVEPQQLIARSGFVQLADLNNDGRTDYLLDTSVLGPGFWCNDKSCAVRVFASTPSGFARNDFQAYNATPAMFTCQAGACQMTGDAAPAASLPPTTMAVAPQPQPQAPSFGTQLAAQPVPAMPSFAAMPEPVPVSLASYCAKVGLVTSSNGGFLTEASLTDPGQALGEQFCLARGYAIDEGEAMAAKITGFTPDQIAAQCRDFGALLSDQVAAVGTTPQPAMIEKVKGFVAGSGMSPAQLSGTAKVCLSVGYRTDDMPVALGSALVLGAIGEGGYDELVGHHLMQGVGTDERPDLALGWYESGIKATPVFAPGQPERNGLIHKAALMMNGRADASAAPKAASGPAASLAGFASKAAQLIETAAPQ</sequence>
<protein>
    <recommendedName>
        <fullName evidence="2">Peptidoglycan binding-like domain-containing protein</fullName>
    </recommendedName>
</protein>
<reference evidence="3 4" key="1">
    <citation type="submission" date="2016-11" db="EMBL/GenBank/DDBJ databases">
        <title>A multilocus sequence analysis scheme for characterization of bacteria in the genus Thioclava.</title>
        <authorList>
            <person name="Liu Y."/>
            <person name="Shao Z."/>
        </authorList>
    </citation>
    <scope>NUCLEOTIDE SEQUENCE [LARGE SCALE GENOMIC DNA]</scope>
    <source>
        <strain evidence="3 4">11.10-0-13</strain>
    </source>
</reference>
<keyword evidence="1" id="KW-0732">Signal</keyword>
<gene>
    <name evidence="3" type="ORF">BMG00_06460</name>
</gene>
<feature type="chain" id="PRO_5045146890" description="Peptidoglycan binding-like domain-containing protein" evidence="1">
    <location>
        <begin position="26"/>
        <end position="558"/>
    </location>
</feature>
<feature type="signal peptide" evidence="1">
    <location>
        <begin position="1"/>
        <end position="25"/>
    </location>
</feature>
<dbReference type="Proteomes" id="UP000242224">
    <property type="component" value="Unassembled WGS sequence"/>
</dbReference>
<evidence type="ECO:0000259" key="2">
    <source>
        <dbReference type="Pfam" id="PF01471"/>
    </source>
</evidence>
<dbReference type="EMBL" id="MPZS01000001">
    <property type="protein sequence ID" value="OOY13415.1"/>
    <property type="molecule type" value="Genomic_DNA"/>
</dbReference>
<dbReference type="InterPro" id="IPR002477">
    <property type="entry name" value="Peptidoglycan-bd-like"/>
</dbReference>
<feature type="domain" description="Peptidoglycan binding-like" evidence="2">
    <location>
        <begin position="74"/>
        <end position="121"/>
    </location>
</feature>
<name>A0ABX3MPS1_9RHOB</name>
<proteinExistence type="predicted"/>
<evidence type="ECO:0000313" key="4">
    <source>
        <dbReference type="Proteomes" id="UP000242224"/>
    </source>
</evidence>